<dbReference type="PROSITE" id="PS50103">
    <property type="entry name" value="ZF_C3H1"/>
    <property type="match status" value="1"/>
</dbReference>
<protein>
    <recommendedName>
        <fullName evidence="7">Pre-mRNA-splicing factor CWC24</fullName>
    </recommendedName>
</protein>
<keyword evidence="7" id="KW-0539">Nucleus</keyword>
<comment type="subunit">
    <text evidence="7">Associated with the spliceosome.</text>
</comment>
<feature type="region of interest" description="Disordered" evidence="8">
    <location>
        <begin position="296"/>
        <end position="325"/>
    </location>
</feature>
<dbReference type="Pfam" id="PF00642">
    <property type="entry name" value="zf-CCCH"/>
    <property type="match status" value="1"/>
</dbReference>
<dbReference type="InterPro" id="IPR000571">
    <property type="entry name" value="Znf_CCCH"/>
</dbReference>
<keyword evidence="7" id="KW-0238">DNA-binding</keyword>
<dbReference type="Gene3D" id="4.10.1000.10">
    <property type="entry name" value="Zinc finger, CCCH-type"/>
    <property type="match status" value="1"/>
</dbReference>
<dbReference type="Proteomes" id="UP000612746">
    <property type="component" value="Unassembled WGS sequence"/>
</dbReference>
<dbReference type="Gene3D" id="3.30.40.10">
    <property type="entry name" value="Zinc/RING finger domain, C3HC4 (zinc finger)"/>
    <property type="match status" value="1"/>
</dbReference>
<dbReference type="InterPro" id="IPR001841">
    <property type="entry name" value="Znf_RING"/>
</dbReference>
<dbReference type="SUPFAM" id="SSF90229">
    <property type="entry name" value="CCCH zinc finger"/>
    <property type="match status" value="1"/>
</dbReference>
<dbReference type="GO" id="GO:0008270">
    <property type="term" value="F:zinc ion binding"/>
    <property type="evidence" value="ECO:0007669"/>
    <property type="project" value="UniProtKB-KW"/>
</dbReference>
<name>A0A8H7PJQ2_9FUNG</name>
<comment type="caution">
    <text evidence="11">The sequence shown here is derived from an EMBL/GenBank/DDBJ whole genome shotgun (WGS) entry which is preliminary data.</text>
</comment>
<feature type="compositionally biased region" description="Basic and acidic residues" evidence="8">
    <location>
        <begin position="117"/>
        <end position="139"/>
    </location>
</feature>
<keyword evidence="12" id="KW-1185">Reference proteome</keyword>
<evidence type="ECO:0000256" key="8">
    <source>
        <dbReference type="SAM" id="MobiDB-lite"/>
    </source>
</evidence>
<feature type="domain" description="C3H1-type" evidence="10">
    <location>
        <begin position="162"/>
        <end position="190"/>
    </location>
</feature>
<comment type="subcellular location">
    <subcellularLocation>
        <location evidence="7">Nucleus</location>
    </subcellularLocation>
</comment>
<dbReference type="GO" id="GO:0003677">
    <property type="term" value="F:DNA binding"/>
    <property type="evidence" value="ECO:0007669"/>
    <property type="project" value="UniProtKB-UniRule"/>
</dbReference>
<feature type="region of interest" description="Disordered" evidence="8">
    <location>
        <begin position="1"/>
        <end position="147"/>
    </location>
</feature>
<organism evidence="11 12">
    <name type="scientific">Umbelopsis vinacea</name>
    <dbReference type="NCBI Taxonomy" id="44442"/>
    <lineage>
        <taxon>Eukaryota</taxon>
        <taxon>Fungi</taxon>
        <taxon>Fungi incertae sedis</taxon>
        <taxon>Mucoromycota</taxon>
        <taxon>Mucoromycotina</taxon>
        <taxon>Umbelopsidomycetes</taxon>
        <taxon>Umbelopsidales</taxon>
        <taxon>Umbelopsidaceae</taxon>
        <taxon>Umbelopsis</taxon>
    </lineage>
</organism>
<feature type="compositionally biased region" description="Acidic residues" evidence="8">
    <location>
        <begin position="316"/>
        <end position="325"/>
    </location>
</feature>
<dbReference type="AlphaFoldDB" id="A0A8H7PJQ2"/>
<dbReference type="InterPro" id="IPR017907">
    <property type="entry name" value="Znf_RING_CS"/>
</dbReference>
<evidence type="ECO:0000313" key="12">
    <source>
        <dbReference type="Proteomes" id="UP000612746"/>
    </source>
</evidence>
<keyword evidence="5 6" id="KW-0862">Zinc</keyword>
<dbReference type="PANTHER" id="PTHR12930">
    <property type="entry name" value="ZINC FINGER PROTEIN 183"/>
    <property type="match status" value="1"/>
</dbReference>
<dbReference type="SMART" id="SM00184">
    <property type="entry name" value="RING"/>
    <property type="match status" value="1"/>
</dbReference>
<keyword evidence="3 6" id="KW-0479">Metal-binding</keyword>
<dbReference type="SUPFAM" id="SSF57850">
    <property type="entry name" value="RING/U-box"/>
    <property type="match status" value="1"/>
</dbReference>
<feature type="compositionally biased region" description="Polar residues" evidence="8">
    <location>
        <begin position="1"/>
        <end position="24"/>
    </location>
</feature>
<keyword evidence="7" id="KW-0747">Spliceosome</keyword>
<feature type="compositionally biased region" description="Basic and acidic residues" evidence="8">
    <location>
        <begin position="100"/>
        <end position="109"/>
    </location>
</feature>
<dbReference type="CDD" id="cd16539">
    <property type="entry name" value="RING-HC_RNF113A_B"/>
    <property type="match status" value="1"/>
</dbReference>
<comment type="function">
    <text evidence="1 7">Involved in pre-mRNA splicing.</text>
</comment>
<evidence type="ECO:0000259" key="10">
    <source>
        <dbReference type="PROSITE" id="PS50103"/>
    </source>
</evidence>
<reference evidence="11" key="1">
    <citation type="submission" date="2020-12" db="EMBL/GenBank/DDBJ databases">
        <title>Metabolic potential, ecology and presence of endohyphal bacteria is reflected in genomic diversity of Mucoromycotina.</title>
        <authorList>
            <person name="Muszewska A."/>
            <person name="Okrasinska A."/>
            <person name="Steczkiewicz K."/>
            <person name="Drgas O."/>
            <person name="Orlowska M."/>
            <person name="Perlinska-Lenart U."/>
            <person name="Aleksandrzak-Piekarczyk T."/>
            <person name="Szatraj K."/>
            <person name="Zielenkiewicz U."/>
            <person name="Pilsyk S."/>
            <person name="Malc E."/>
            <person name="Mieczkowski P."/>
            <person name="Kruszewska J.S."/>
            <person name="Biernat P."/>
            <person name="Pawlowska J."/>
        </authorList>
    </citation>
    <scope>NUCLEOTIDE SEQUENCE</scope>
    <source>
        <strain evidence="11">WA0000051536</strain>
    </source>
</reference>
<dbReference type="PROSITE" id="PS00518">
    <property type="entry name" value="ZF_RING_1"/>
    <property type="match status" value="1"/>
</dbReference>
<evidence type="ECO:0000256" key="6">
    <source>
        <dbReference type="PROSITE-ProRule" id="PRU00723"/>
    </source>
</evidence>
<dbReference type="InterPro" id="IPR036855">
    <property type="entry name" value="Znf_CCCH_sf"/>
</dbReference>
<dbReference type="PROSITE" id="PS50089">
    <property type="entry name" value="ZF_RING_2"/>
    <property type="match status" value="1"/>
</dbReference>
<gene>
    <name evidence="11" type="ORF">INT44_007775</name>
</gene>
<sequence>MQAAETQSTQDPTDQISNTDSNVTFFKKRSASKNLRKRKKSPERSHVEDEEDVVSEVVTKERKVAANPLVQGTKRDRKDDEEDSVVGVKYNATKTANTDKMSDATRYDTEWLLQTEDQDKSKKSRNAVEKPKVVDEKKPTNSKMQRGPIRAPANLRVTARFDYQPDVCKDYKETGFCGYGDSCIFMHDRGDYKSGWQLEKEWEDAQKKKTTFGGGAGDQYAVESDSDDSDDELPFACLICRQEFTNPIVTKCGHYFCEKCAIKHYTKSPKCFACGASTNGIFNTAKNLIAKIEEKRAEDKKNGVTGDAVEIQMGGSDDDSDEDSD</sequence>
<dbReference type="InterPro" id="IPR039971">
    <property type="entry name" value="CWC24-like"/>
</dbReference>
<keyword evidence="7" id="KW-0508">mRNA splicing</keyword>
<evidence type="ECO:0000256" key="4">
    <source>
        <dbReference type="ARBA" id="ARBA00022771"/>
    </source>
</evidence>
<dbReference type="OrthoDB" id="25761at2759"/>
<evidence type="ECO:0000256" key="1">
    <source>
        <dbReference type="ARBA" id="ARBA00003777"/>
    </source>
</evidence>
<dbReference type="Pfam" id="PF13920">
    <property type="entry name" value="zf-C3HC4_3"/>
    <property type="match status" value="1"/>
</dbReference>
<dbReference type="EMBL" id="JAEPRA010000015">
    <property type="protein sequence ID" value="KAG2175287.1"/>
    <property type="molecule type" value="Genomic_DNA"/>
</dbReference>
<feature type="compositionally biased region" description="Basic residues" evidence="8">
    <location>
        <begin position="26"/>
        <end position="41"/>
    </location>
</feature>
<evidence type="ECO:0000256" key="2">
    <source>
        <dbReference type="ARBA" id="ARBA00009161"/>
    </source>
</evidence>
<dbReference type="GO" id="GO:0005684">
    <property type="term" value="C:U2-type spliceosomal complex"/>
    <property type="evidence" value="ECO:0007669"/>
    <property type="project" value="TreeGrafter"/>
</dbReference>
<evidence type="ECO:0000313" key="11">
    <source>
        <dbReference type="EMBL" id="KAG2175287.1"/>
    </source>
</evidence>
<dbReference type="InterPro" id="IPR013083">
    <property type="entry name" value="Znf_RING/FYVE/PHD"/>
</dbReference>
<evidence type="ECO:0000259" key="9">
    <source>
        <dbReference type="PROSITE" id="PS50089"/>
    </source>
</evidence>
<feature type="domain" description="RING-type" evidence="9">
    <location>
        <begin position="237"/>
        <end position="274"/>
    </location>
</feature>
<comment type="similarity">
    <text evidence="2 7">Belongs to the CWC24 family.</text>
</comment>
<dbReference type="SMART" id="SM00356">
    <property type="entry name" value="ZnF_C3H1"/>
    <property type="match status" value="1"/>
</dbReference>
<accession>A0A8H7PJQ2</accession>
<evidence type="ECO:0000256" key="7">
    <source>
        <dbReference type="RuleBase" id="RU367110"/>
    </source>
</evidence>
<evidence type="ECO:0000256" key="5">
    <source>
        <dbReference type="ARBA" id="ARBA00022833"/>
    </source>
</evidence>
<keyword evidence="7" id="KW-0507">mRNA processing</keyword>
<feature type="zinc finger region" description="C3H1-type" evidence="6">
    <location>
        <begin position="162"/>
        <end position="190"/>
    </location>
</feature>
<proteinExistence type="inferred from homology"/>
<dbReference type="PANTHER" id="PTHR12930:SF0">
    <property type="entry name" value="RING FINGER PROTEIN 113B"/>
    <property type="match status" value="1"/>
</dbReference>
<dbReference type="GO" id="GO:0006397">
    <property type="term" value="P:mRNA processing"/>
    <property type="evidence" value="ECO:0007669"/>
    <property type="project" value="UniProtKB-KW"/>
</dbReference>
<dbReference type="GO" id="GO:0034247">
    <property type="term" value="P:snoRNA splicing"/>
    <property type="evidence" value="ECO:0007669"/>
    <property type="project" value="TreeGrafter"/>
</dbReference>
<dbReference type="FunFam" id="3.30.40.10:FF:000045">
    <property type="entry name" value="RING finger protein 113A"/>
    <property type="match status" value="1"/>
</dbReference>
<keyword evidence="4 6" id="KW-0863">Zinc-finger</keyword>
<evidence type="ECO:0000256" key="3">
    <source>
        <dbReference type="ARBA" id="ARBA00022723"/>
    </source>
</evidence>